<dbReference type="Pfam" id="PF02620">
    <property type="entry name" value="YceD"/>
    <property type="match status" value="1"/>
</dbReference>
<dbReference type="GeneID" id="42982229"/>
<dbReference type="EMBL" id="CP014873">
    <property type="protein sequence ID" value="ANK62726.1"/>
    <property type="molecule type" value="Genomic_DNA"/>
</dbReference>
<dbReference type="RefSeq" id="WP_068223680.1">
    <property type="nucleotide sequence ID" value="NZ_CP014623.1"/>
</dbReference>
<evidence type="ECO:0000313" key="2">
    <source>
        <dbReference type="Proteomes" id="UP000078582"/>
    </source>
</evidence>
<organism evidence="1 2">
    <name type="scientific">Loigolactobacillus backii</name>
    <dbReference type="NCBI Taxonomy" id="375175"/>
    <lineage>
        <taxon>Bacteria</taxon>
        <taxon>Bacillati</taxon>
        <taxon>Bacillota</taxon>
        <taxon>Bacilli</taxon>
        <taxon>Lactobacillales</taxon>
        <taxon>Lactobacillaceae</taxon>
        <taxon>Loigolactobacillus</taxon>
    </lineage>
</organism>
<dbReference type="AlphaFoldDB" id="A0A192H431"/>
<evidence type="ECO:0000313" key="1">
    <source>
        <dbReference type="EMBL" id="ANK62726.1"/>
    </source>
</evidence>
<accession>A0A192H431</accession>
<dbReference type="InterPro" id="IPR003772">
    <property type="entry name" value="YceD"/>
</dbReference>
<reference evidence="1 2" key="1">
    <citation type="submission" date="2016-03" db="EMBL/GenBank/DDBJ databases">
        <title>Pediococcus and Lactobacillus from brewery environment - whole genome sequencing and assembly.</title>
        <authorList>
            <person name="Behr J."/>
            <person name="Geissler A.J."/>
            <person name="Vogel R.F."/>
        </authorList>
    </citation>
    <scope>NUCLEOTIDE SEQUENCE [LARGE SCALE GENOMIC DNA]</scope>
    <source>
        <strain evidence="1 2">TMW 1.1989</strain>
    </source>
</reference>
<dbReference type="KEGG" id="lbt:AYR52_03055"/>
<proteinExistence type="predicted"/>
<keyword evidence="2" id="KW-1185">Reference proteome</keyword>
<gene>
    <name evidence="1" type="ORF">AYR53_08170</name>
</gene>
<dbReference type="Proteomes" id="UP000078582">
    <property type="component" value="Chromosome"/>
</dbReference>
<sequence>MKWSLLELEKYRETPLNIKETLDLKQSLQTRNADLLDVSPVLVTGLIALDGNKVITSLKVKVTLTLPSTRSLKPVTLPLDFAVSEIYAPAKQAASDEQSDSVIPLEDGSLNLDKAVEDNILLQIPLKILTTSEQQGDADMPKGSGWEVISEDTYNQRQAAKKKQVDPRFAQLKGLFDSNQPED</sequence>
<protein>
    <submittedName>
        <fullName evidence="1">Nucleic acid-binding protein</fullName>
    </submittedName>
</protein>
<dbReference type="OrthoDB" id="9790372at2"/>
<name>A0A192H431_9LACO</name>
<dbReference type="STRING" id="375175.AYR53_08170"/>